<evidence type="ECO:0000256" key="1">
    <source>
        <dbReference type="ARBA" id="ARBA00023015"/>
    </source>
</evidence>
<evidence type="ECO:0000259" key="4">
    <source>
        <dbReference type="PROSITE" id="PS01124"/>
    </source>
</evidence>
<dbReference type="Proteomes" id="UP000199041">
    <property type="component" value="Unassembled WGS sequence"/>
</dbReference>
<dbReference type="STRING" id="551991.SAMN05192529_1117"/>
<keyword evidence="1" id="KW-0805">Transcription regulation</keyword>
<feature type="domain" description="HTH araC/xylS-type" evidence="4">
    <location>
        <begin position="216"/>
        <end position="319"/>
    </location>
</feature>
<dbReference type="InterPro" id="IPR009057">
    <property type="entry name" value="Homeodomain-like_sf"/>
</dbReference>
<dbReference type="GO" id="GO:0003700">
    <property type="term" value="F:DNA-binding transcription factor activity"/>
    <property type="evidence" value="ECO:0007669"/>
    <property type="project" value="InterPro"/>
</dbReference>
<dbReference type="OrthoDB" id="644686at2"/>
<dbReference type="AlphaFoldDB" id="A0A1H3ZGU9"/>
<reference evidence="5 6" key="1">
    <citation type="submission" date="2016-10" db="EMBL/GenBank/DDBJ databases">
        <authorList>
            <person name="de Groot N.N."/>
        </authorList>
    </citation>
    <scope>NUCLEOTIDE SEQUENCE [LARGE SCALE GENOMIC DNA]</scope>
    <source>
        <strain evidence="5 6">Vu-144</strain>
    </source>
</reference>
<dbReference type="Pfam" id="PF12833">
    <property type="entry name" value="HTH_18"/>
    <property type="match status" value="1"/>
</dbReference>
<evidence type="ECO:0000313" key="5">
    <source>
        <dbReference type="EMBL" id="SEA22562.1"/>
    </source>
</evidence>
<dbReference type="EMBL" id="FNQY01000011">
    <property type="protein sequence ID" value="SEA22562.1"/>
    <property type="molecule type" value="Genomic_DNA"/>
</dbReference>
<dbReference type="PROSITE" id="PS01124">
    <property type="entry name" value="HTH_ARAC_FAMILY_2"/>
    <property type="match status" value="1"/>
</dbReference>
<dbReference type="SMART" id="SM00342">
    <property type="entry name" value="HTH_ARAC"/>
    <property type="match status" value="1"/>
</dbReference>
<dbReference type="RefSeq" id="WP_091397795.1">
    <property type="nucleotide sequence ID" value="NZ_FNQY01000011.1"/>
</dbReference>
<sequence>MQKSKQQPASYGTLSEALASSGFPAPQHPLITLINAVDNHYDAVPPPHRQMLSFYKISYRINVGGTLAYGRTRFDYLEGGLFFASPRQMIGSDLHTEENTDLRQAPEMGGCLTGQITLLIHPDFLIGYPLAQKIKQFNFFSYTVNEALLLSEKEKGIILALLRNIEEELNRPLDEISQDIIISQLELFFSYAQRFYKRQFITRKTLSKSIIEKMDQMLSQYFDFDKANSLNKGLPSVQYLASELNLSSGYLSDLVKNTTGLSAQGYIHEVLLEKAKEQLLATEHTISEIAYYLGFEHPQSFSKFFKSKTRQSPMAFRNTYH</sequence>
<dbReference type="SUPFAM" id="SSF46689">
    <property type="entry name" value="Homeodomain-like"/>
    <property type="match status" value="1"/>
</dbReference>
<evidence type="ECO:0000256" key="3">
    <source>
        <dbReference type="ARBA" id="ARBA00023163"/>
    </source>
</evidence>
<dbReference type="PANTHER" id="PTHR43280">
    <property type="entry name" value="ARAC-FAMILY TRANSCRIPTIONAL REGULATOR"/>
    <property type="match status" value="1"/>
</dbReference>
<dbReference type="GO" id="GO:0043565">
    <property type="term" value="F:sequence-specific DNA binding"/>
    <property type="evidence" value="ECO:0007669"/>
    <property type="project" value="InterPro"/>
</dbReference>
<name>A0A1H3ZGU9_9BACT</name>
<keyword evidence="6" id="KW-1185">Reference proteome</keyword>
<evidence type="ECO:0000256" key="2">
    <source>
        <dbReference type="ARBA" id="ARBA00023125"/>
    </source>
</evidence>
<dbReference type="InterPro" id="IPR018060">
    <property type="entry name" value="HTH_AraC"/>
</dbReference>
<dbReference type="Gene3D" id="1.10.10.60">
    <property type="entry name" value="Homeodomain-like"/>
    <property type="match status" value="1"/>
</dbReference>
<keyword evidence="2" id="KW-0238">DNA-binding</keyword>
<accession>A0A1H3ZGU9</accession>
<proteinExistence type="predicted"/>
<evidence type="ECO:0000313" key="6">
    <source>
        <dbReference type="Proteomes" id="UP000199041"/>
    </source>
</evidence>
<gene>
    <name evidence="5" type="ORF">SAMN05192529_1117</name>
</gene>
<dbReference type="PANTHER" id="PTHR43280:SF32">
    <property type="entry name" value="TRANSCRIPTIONAL REGULATORY PROTEIN"/>
    <property type="match status" value="1"/>
</dbReference>
<organism evidence="5 6">
    <name type="scientific">Arachidicoccus rhizosphaerae</name>
    <dbReference type="NCBI Taxonomy" id="551991"/>
    <lineage>
        <taxon>Bacteria</taxon>
        <taxon>Pseudomonadati</taxon>
        <taxon>Bacteroidota</taxon>
        <taxon>Chitinophagia</taxon>
        <taxon>Chitinophagales</taxon>
        <taxon>Chitinophagaceae</taxon>
        <taxon>Arachidicoccus</taxon>
    </lineage>
</organism>
<keyword evidence="3" id="KW-0804">Transcription</keyword>
<protein>
    <submittedName>
        <fullName evidence="5">Helix-turn-helix domain-containing protein</fullName>
    </submittedName>
</protein>